<dbReference type="Gene3D" id="2.160.20.10">
    <property type="entry name" value="Single-stranded right-handed beta-helix, Pectin lyase-like"/>
    <property type="match status" value="4"/>
</dbReference>
<dbReference type="Gene3D" id="3.10.250.10">
    <property type="entry name" value="SRCR-like domain"/>
    <property type="match status" value="3"/>
</dbReference>
<dbReference type="SUPFAM" id="SSF56487">
    <property type="entry name" value="SRCR-like"/>
    <property type="match status" value="3"/>
</dbReference>
<dbReference type="InterPro" id="IPR053243">
    <property type="entry name" value="SJ_maturation_regulator"/>
</dbReference>
<dbReference type="PROSITE" id="PS50287">
    <property type="entry name" value="SRCR_2"/>
    <property type="match status" value="3"/>
</dbReference>
<evidence type="ECO:0000256" key="2">
    <source>
        <dbReference type="ARBA" id="ARBA00022692"/>
    </source>
</evidence>
<evidence type="ECO:0000256" key="3">
    <source>
        <dbReference type="ARBA" id="ARBA00022729"/>
    </source>
</evidence>
<dbReference type="SMART" id="SM00202">
    <property type="entry name" value="SR"/>
    <property type="match status" value="3"/>
</dbReference>
<feature type="domain" description="SRCR" evidence="12">
    <location>
        <begin position="988"/>
        <end position="1094"/>
    </location>
</feature>
<feature type="compositionally biased region" description="Polar residues" evidence="10">
    <location>
        <begin position="2829"/>
        <end position="2844"/>
    </location>
</feature>
<dbReference type="PRINTS" id="PR00258">
    <property type="entry name" value="SPERACTRCPTR"/>
</dbReference>
<dbReference type="SUPFAM" id="SSF51126">
    <property type="entry name" value="Pectin lyase-like"/>
    <property type="match status" value="3"/>
</dbReference>
<dbReference type="InterPro" id="IPR039448">
    <property type="entry name" value="Beta_helix"/>
</dbReference>
<name>A0A482X0Q4_LAOST</name>
<feature type="region of interest" description="Disordered" evidence="10">
    <location>
        <begin position="2791"/>
        <end position="2844"/>
    </location>
</feature>
<dbReference type="InterPro" id="IPR016186">
    <property type="entry name" value="C-type_lectin-like/link_sf"/>
</dbReference>
<dbReference type="STRING" id="195883.A0A482X0Q4"/>
<feature type="domain" description="SRCR" evidence="12">
    <location>
        <begin position="1800"/>
        <end position="1920"/>
    </location>
</feature>
<dbReference type="SMART" id="SM00710">
    <property type="entry name" value="PbH1"/>
    <property type="match status" value="20"/>
</dbReference>
<feature type="disulfide bond" evidence="9">
    <location>
        <begin position="1883"/>
        <end position="1893"/>
    </location>
</feature>
<dbReference type="Gene3D" id="3.10.100.10">
    <property type="entry name" value="Mannose-Binding Protein A, subunit A"/>
    <property type="match status" value="1"/>
</dbReference>
<reference evidence="13 14" key="1">
    <citation type="journal article" date="2017" name="Gigascience">
        <title>Genome sequence of the small brown planthopper, Laodelphax striatellus.</title>
        <authorList>
            <person name="Zhu J."/>
            <person name="Jiang F."/>
            <person name="Wang X."/>
            <person name="Yang P."/>
            <person name="Bao Y."/>
            <person name="Zhao W."/>
            <person name="Wang W."/>
            <person name="Lu H."/>
            <person name="Wang Q."/>
            <person name="Cui N."/>
            <person name="Li J."/>
            <person name="Chen X."/>
            <person name="Luo L."/>
            <person name="Yu J."/>
            <person name="Kang L."/>
            <person name="Cui F."/>
        </authorList>
    </citation>
    <scope>NUCLEOTIDE SEQUENCE [LARGE SCALE GENOMIC DNA]</scope>
    <source>
        <strain evidence="13">Lst14</strain>
    </source>
</reference>
<dbReference type="SUPFAM" id="SSF56436">
    <property type="entry name" value="C-type lectin-like"/>
    <property type="match status" value="1"/>
</dbReference>
<keyword evidence="7 9" id="KW-1015">Disulfide bond</keyword>
<feature type="compositionally biased region" description="Polar residues" evidence="10">
    <location>
        <begin position="2634"/>
        <end position="2643"/>
    </location>
</feature>
<evidence type="ECO:0000256" key="9">
    <source>
        <dbReference type="PROSITE-ProRule" id="PRU00196"/>
    </source>
</evidence>
<evidence type="ECO:0000256" key="5">
    <source>
        <dbReference type="ARBA" id="ARBA00022989"/>
    </source>
</evidence>
<dbReference type="InterPro" id="IPR036772">
    <property type="entry name" value="SRCR-like_dom_sf"/>
</dbReference>
<evidence type="ECO:0000313" key="13">
    <source>
        <dbReference type="EMBL" id="RZF39338.1"/>
    </source>
</evidence>
<sequence>MATTKRNKTLERRWRTLHETGLTVYIIFLCVQVCSCDTTWYQQSSTTPQFERTPTEVPGGLISNQLMKLERSSSPFLVREDIVVDRSSELIIEKGVEIRFAPMVGITVLGIFTAKGTQDERIVLRPALEPERTPSFRNIRLVDGPSPLNGRLQIFHLDKWRSVCTNSRNWTISDLEVVCRDLGLQGGEWGGWIDRQPGLPQPRLLLERPACRGTEASILECDWPSRQLGSGVCDYHPDISIQCSAYHVTSPNTAQHWRGLKFEYAQYERKLTLQNTLYVQSSHSELSFVDIRFACTGRDYNVSSAVHVEGVPPTMNSVIVSHSAYTGINITAPGAPVTLNNCSIKNNRGYGLYVNSSTGGVLVNGCLINENGADGIKYVQYNEYITSRKDIYDLCTFPSTASQTFPLSISFDQNLYNPLNKDCSKVFFTKEGYVLTFHFLQAVTDRNESAKIIIYDGGGANERVLAELKIRNNTKPQSITTTRSNMYVRFSAQAFTNTVGFIRITSGPSKWYDLNVTDSTVADNGGRGIAIEKLQSHVHIQRTSVSNNNYVAGVHVLYGTGNVNITDSRIAFNKGDGLNVSYTGGVVNVTRTSLSSNSGYGVAVWLNDTKTPEYESFHQETVVAYSEIFKNVETGILVGNFCRNSIVNITGNWFNLSLGNAVEIKSCWKLNADTTKVQIGHNVFIQNRKLGVKIRPAVNMDAVIEFNRITGHQYGGILIKNDQFEEFELMKTSVMIRNNEFFDNRGVYVINIGLSPYSDRHYALLTWNFIKDNKIKEPFDDEREQKRLIPRSRVAAPLVISSANVDVFRNILQNHDSEYEIGSQLEDQSQTINCTYNWLSYSSEERIFNRLFHRKDRYNLAKIEYMPFLLHSSNPGASTIMAYPTFVPQFQTNVGSGIGGEVDGMESLRAGEYLVNRDINIRPGGRLTLEPGVTLRFPPGVGMMVAGKLEARGRFANDILLTLTQETPPPVMEIETESPIPQPDLLPVRLIGGRTPHEGRLQVKIGEEWGTICNYGWTMRDAALVCHQLGLVLNPSDWFLMGADIPVAGTREKILLSNVQCTEEDLDITECRSERSNDMEKSCTHDHDVGLRCYEPHWAGVRLGVLAEKSHLQYLTIERAGMLDYATNSFKPALQVDFSRHALESVRLVNNVQDGLGIVYSDVHSTSGNTAKNCDFSNNRGSGVNMKQLGFKIMGSAIENNLVAGIRHNPHMTNSYRRELAGWFKPVPDLVTQFNPYVPIFIPQAFPSIDLEEGQIKYLITQRVTHDPIDKTFTIRSKPGFAVGIQLLNPIHNRSTEEIIIYDSHTQNVNSKFGVTMWNVRRDLTVFPTTSGSYGIILEYHSGTDSLGGAVIAVSSIRATPSTDTLGRYIRGPIPTLTVTKSRIKGNARGIWASFYNRHLNEYYEHYLRNANESIQIVNCDISHNNEEAIYVNSPYWNISPCNISEIAILINNSLITDNGRGIYQFSRDLRDSNNLFHWTLHDNTIERNMAGGLQLSLPYVWQYNQNFTHSIRLRNNTWRNNQQFGVTIGGHFARLNITRNVFEDNVCKNGLISIQGMEKKLLIAKNTIERNTGNFMIEFKADSQSEIMDHNLDAICTENLIKRNRPPTPETPSSVIVFDGLQLVKVHRNLLGNNSLAYSLVAGVRTARLNSYLDVIENWWGSTNLQDIKAKIFDFDDWNNHAQATFRPFLIEESFEGSLSGPWDQPDIIDLDDLGGRLTRSLTLHPRETPYVLRSDLTVMPDVTLTLRPGVVMEFHPNVGILVLGRLFARGRRGEEIVFQPHPDIVGSKPLAPLRQRSLRLCTGQNCVKPTEKGEGFLEYLNSTTLQWVPVCDSRFSEKNAEVVCRELGLESLNAWVSHGPRVEFHPNSLSRIWSYPEPVQCSGEESRLEDCDIRLNGQLHGKRHMCYWNSNFVFVKCGQRNLPAGSDYWGGIRFASSDFEQNSFEHRVHDTVTHETIQRTDSVLEFANITGAGILHNQRSPAILAVSKSPIVTNVNITNSASHGITLISPSDSVNLLFNWIQHSLGFGVTLASLTGEGRESDESSFTPAKNVYLPQNVFSMVDMCDPTKQIFVQERIFVYYRYQNRPVNCVKIFYSSFSVKPFGFRLLQFNMLNSTDEIKLYDGNIYSPQWTRLLATINSRSGTEKKFITTKTISLSMKMVTSGASENYGFIAEIVTLPISAIGFNRDVQHNISYSSLKHNWQGAVQYVSAGEVNPRTTLEWNQIEDNGVQLYGNFTTCRAAVELDLQNTQNLHFRNNLVKGNQGGLWIRADSRGSATSLKGGIHNNLFANNYQNPALSVEGRQSSPYQEVTVYRNYWTQNRAPYQNIIKLNQVVSNFTYNYVHRNLGSHILEVSGFERVRLPIYQTTSHNGFYWNYATERASRGTIVAGTAGQHYIDNIFFNPENDFEIVTVNRSLLDIFKTPIDAKHNYWSFNETLAVSGRIKDRLDEPHLLEVDFRPYHMNNRTILDGKCPPGWSLVGDTCYIYIGAPMTFKEAREFCRSDNASMPYVMGNHFALYHFLRKQQEKFNFYDRVWLQHIDKINECTVFVFQRIETDHCQRLNPFLCEMDPKVVIDPLSWRGDIVIIAVMGSAVLLVLLILLIAGFWYSKSRHRHSERLQRRNSIRQSLHSVRSIGSSHGGFSTIGYNRKGPSSRQPSPTLNKGSDYKKMNGSVDSMDKSQLNSSLEEDTQSYDIYEAHNPAAAEAVNPGFDLAYRNEGFKDNSTFASRDNSTWQSTEDYLQNSSTLPLNASLGLTDSTLDGLKSEKDYQQDRDYPVYYERPKSSGALLETNLDAPLPSPAPPPRAKSEVLLETNLDYPPPPPPQHDLSSFRSKSQPLETAM</sequence>
<gene>
    <name evidence="13" type="ORF">LSTR_LSTR000859</name>
</gene>
<dbReference type="InterPro" id="IPR012334">
    <property type="entry name" value="Pectin_lyas_fold"/>
</dbReference>
<dbReference type="GO" id="GO:0016020">
    <property type="term" value="C:membrane"/>
    <property type="evidence" value="ECO:0007669"/>
    <property type="project" value="UniProtKB-SubCell"/>
</dbReference>
<feature type="region of interest" description="Disordered" evidence="10">
    <location>
        <begin position="2634"/>
        <end position="2688"/>
    </location>
</feature>
<feature type="compositionally biased region" description="Polar residues" evidence="10">
    <location>
        <begin position="2653"/>
        <end position="2665"/>
    </location>
</feature>
<dbReference type="Pfam" id="PF13229">
    <property type="entry name" value="Beta_helix"/>
    <property type="match status" value="2"/>
</dbReference>
<evidence type="ECO:0000256" key="7">
    <source>
        <dbReference type="ARBA" id="ARBA00023157"/>
    </source>
</evidence>
<dbReference type="InterPro" id="IPR011050">
    <property type="entry name" value="Pectin_lyase_fold/virulence"/>
</dbReference>
<protein>
    <recommendedName>
        <fullName evidence="12">SRCR domain-containing protein</fullName>
    </recommendedName>
</protein>
<evidence type="ECO:0000313" key="14">
    <source>
        <dbReference type="Proteomes" id="UP000291343"/>
    </source>
</evidence>
<feature type="disulfide bond" evidence="9">
    <location>
        <begin position="211"/>
        <end position="221"/>
    </location>
</feature>
<dbReference type="InterPro" id="IPR035914">
    <property type="entry name" value="Sperma_CUB_dom_sf"/>
</dbReference>
<feature type="transmembrane region" description="Helical" evidence="11">
    <location>
        <begin position="2586"/>
        <end position="2610"/>
    </location>
</feature>
<dbReference type="Proteomes" id="UP000291343">
    <property type="component" value="Unassembled WGS sequence"/>
</dbReference>
<keyword evidence="2 11" id="KW-0812">Transmembrane</keyword>
<evidence type="ECO:0000256" key="8">
    <source>
        <dbReference type="ARBA" id="ARBA00023180"/>
    </source>
</evidence>
<dbReference type="PROSITE" id="PS00420">
    <property type="entry name" value="SRCR_1"/>
    <property type="match status" value="1"/>
</dbReference>
<dbReference type="InterPro" id="IPR016187">
    <property type="entry name" value="CTDL_fold"/>
</dbReference>
<evidence type="ECO:0000256" key="4">
    <source>
        <dbReference type="ARBA" id="ARBA00022737"/>
    </source>
</evidence>
<dbReference type="GO" id="GO:0045217">
    <property type="term" value="P:cell-cell junction maintenance"/>
    <property type="evidence" value="ECO:0007669"/>
    <property type="project" value="TreeGrafter"/>
</dbReference>
<dbReference type="InterPro" id="IPR006626">
    <property type="entry name" value="PbH1"/>
</dbReference>
<keyword evidence="3" id="KW-0732">Signal</keyword>
<dbReference type="Pfam" id="PF00530">
    <property type="entry name" value="SRCR"/>
    <property type="match status" value="3"/>
</dbReference>
<comment type="caution">
    <text evidence="13">The sequence shown here is derived from an EMBL/GenBank/DDBJ whole genome shotgun (WGS) entry which is preliminary data.</text>
</comment>
<dbReference type="Gene3D" id="2.60.120.290">
    <property type="entry name" value="Spermadhesin, CUB domain"/>
    <property type="match status" value="1"/>
</dbReference>
<evidence type="ECO:0000256" key="10">
    <source>
        <dbReference type="SAM" id="MobiDB-lite"/>
    </source>
</evidence>
<dbReference type="PANTHER" id="PTHR47653:SF1">
    <property type="entry name" value="DELETED IN MALIGNANT BRAIN TUMORS 1 PROTEIN"/>
    <property type="match status" value="1"/>
</dbReference>
<feature type="domain" description="SRCR" evidence="12">
    <location>
        <begin position="139"/>
        <end position="244"/>
    </location>
</feature>
<dbReference type="InParanoid" id="A0A482X0Q4"/>
<dbReference type="PANTHER" id="PTHR47653">
    <property type="entry name" value="PROTEIN BARK BEETLE"/>
    <property type="match status" value="1"/>
</dbReference>
<dbReference type="SUPFAM" id="SSF49854">
    <property type="entry name" value="Spermadhesin, CUB domain"/>
    <property type="match status" value="1"/>
</dbReference>
<comment type="subcellular location">
    <subcellularLocation>
        <location evidence="1">Membrane</location>
        <topology evidence="1">Single-pass membrane protein</topology>
    </subcellularLocation>
</comment>
<keyword evidence="8" id="KW-0325">Glycoprotein</keyword>
<accession>A0A482X0Q4</accession>
<keyword evidence="6 11" id="KW-0472">Membrane</keyword>
<evidence type="ECO:0000256" key="6">
    <source>
        <dbReference type="ARBA" id="ARBA00023136"/>
    </source>
</evidence>
<dbReference type="FunCoup" id="A0A482X0Q4">
    <property type="interactions" value="10"/>
</dbReference>
<dbReference type="OrthoDB" id="536948at2759"/>
<dbReference type="FunFam" id="3.10.250.10:FF:000016">
    <property type="entry name" value="Scavenger receptor cysteine-rich protein type 12"/>
    <property type="match status" value="1"/>
</dbReference>
<evidence type="ECO:0000256" key="11">
    <source>
        <dbReference type="SAM" id="Phobius"/>
    </source>
</evidence>
<evidence type="ECO:0000259" key="12">
    <source>
        <dbReference type="PROSITE" id="PS50287"/>
    </source>
</evidence>
<dbReference type="EMBL" id="QKKF02019844">
    <property type="protein sequence ID" value="RZF39338.1"/>
    <property type="molecule type" value="Genomic_DNA"/>
</dbReference>
<keyword evidence="4" id="KW-0677">Repeat</keyword>
<keyword evidence="14" id="KW-1185">Reference proteome</keyword>
<feature type="disulfide bond" evidence="9">
    <location>
        <begin position="1061"/>
        <end position="1071"/>
    </location>
</feature>
<dbReference type="InterPro" id="IPR001190">
    <property type="entry name" value="SRCR"/>
</dbReference>
<proteinExistence type="predicted"/>
<keyword evidence="5 11" id="KW-1133">Transmembrane helix</keyword>
<comment type="caution">
    <text evidence="9">Lacks conserved residue(s) required for the propagation of feature annotation.</text>
</comment>
<evidence type="ECO:0000256" key="1">
    <source>
        <dbReference type="ARBA" id="ARBA00004167"/>
    </source>
</evidence>
<organism evidence="13 14">
    <name type="scientific">Laodelphax striatellus</name>
    <name type="common">Small brown planthopper</name>
    <name type="synonym">Delphax striatella</name>
    <dbReference type="NCBI Taxonomy" id="195883"/>
    <lineage>
        <taxon>Eukaryota</taxon>
        <taxon>Metazoa</taxon>
        <taxon>Ecdysozoa</taxon>
        <taxon>Arthropoda</taxon>
        <taxon>Hexapoda</taxon>
        <taxon>Insecta</taxon>
        <taxon>Pterygota</taxon>
        <taxon>Neoptera</taxon>
        <taxon>Paraneoptera</taxon>
        <taxon>Hemiptera</taxon>
        <taxon>Auchenorrhyncha</taxon>
        <taxon>Fulgoroidea</taxon>
        <taxon>Delphacidae</taxon>
        <taxon>Criomorphinae</taxon>
        <taxon>Laodelphax</taxon>
    </lineage>
</organism>